<dbReference type="AlphaFoldDB" id="A0A6J8DNW9"/>
<feature type="compositionally biased region" description="Basic and acidic residues" evidence="1">
    <location>
        <begin position="51"/>
        <end position="68"/>
    </location>
</feature>
<evidence type="ECO:0000313" key="2">
    <source>
        <dbReference type="EMBL" id="CAC5409769.1"/>
    </source>
</evidence>
<proteinExistence type="predicted"/>
<protein>
    <submittedName>
        <fullName evidence="2">Uncharacterized protein</fullName>
    </submittedName>
</protein>
<feature type="compositionally biased region" description="Polar residues" evidence="1">
    <location>
        <begin position="94"/>
        <end position="121"/>
    </location>
</feature>
<accession>A0A6J8DNW9</accession>
<evidence type="ECO:0000256" key="1">
    <source>
        <dbReference type="SAM" id="MobiDB-lite"/>
    </source>
</evidence>
<keyword evidence="3" id="KW-1185">Reference proteome</keyword>
<feature type="region of interest" description="Disordered" evidence="1">
    <location>
        <begin position="24"/>
        <end position="160"/>
    </location>
</feature>
<gene>
    <name evidence="2" type="ORF">MCOR_43017</name>
</gene>
<sequence>MITEKQPGVLRSSQNIQHQITKEVGYNNETSSSQNMDKTVSFISSSSNQRGTKDLFDNRSRNKTESSTRKRAPLSKQMRQLSFKTDRYAEEQNDSISEQSNYQNKTRPSQIRVLRTSSESIKPTGESPTEHPVARMIKSLEEKEQSGSTGSQSPSRLDKH</sequence>
<evidence type="ECO:0000313" key="3">
    <source>
        <dbReference type="Proteomes" id="UP000507470"/>
    </source>
</evidence>
<dbReference type="EMBL" id="CACVKT020007647">
    <property type="protein sequence ID" value="CAC5409769.1"/>
    <property type="molecule type" value="Genomic_DNA"/>
</dbReference>
<feature type="compositionally biased region" description="Polar residues" evidence="1">
    <location>
        <begin position="27"/>
        <end position="50"/>
    </location>
</feature>
<reference evidence="2 3" key="1">
    <citation type="submission" date="2020-06" db="EMBL/GenBank/DDBJ databases">
        <authorList>
            <person name="Li R."/>
            <person name="Bekaert M."/>
        </authorList>
    </citation>
    <scope>NUCLEOTIDE SEQUENCE [LARGE SCALE GENOMIC DNA]</scope>
    <source>
        <strain evidence="3">wild</strain>
    </source>
</reference>
<organism evidence="2 3">
    <name type="scientific">Mytilus coruscus</name>
    <name type="common">Sea mussel</name>
    <dbReference type="NCBI Taxonomy" id="42192"/>
    <lineage>
        <taxon>Eukaryota</taxon>
        <taxon>Metazoa</taxon>
        <taxon>Spiralia</taxon>
        <taxon>Lophotrochozoa</taxon>
        <taxon>Mollusca</taxon>
        <taxon>Bivalvia</taxon>
        <taxon>Autobranchia</taxon>
        <taxon>Pteriomorphia</taxon>
        <taxon>Mytilida</taxon>
        <taxon>Mytiloidea</taxon>
        <taxon>Mytilidae</taxon>
        <taxon>Mytilinae</taxon>
        <taxon>Mytilus</taxon>
    </lineage>
</organism>
<name>A0A6J8DNW9_MYTCO</name>
<feature type="compositionally biased region" description="Polar residues" evidence="1">
    <location>
        <begin position="146"/>
        <end position="160"/>
    </location>
</feature>
<feature type="compositionally biased region" description="Basic and acidic residues" evidence="1">
    <location>
        <begin position="128"/>
        <end position="145"/>
    </location>
</feature>
<dbReference type="Proteomes" id="UP000507470">
    <property type="component" value="Unassembled WGS sequence"/>
</dbReference>